<feature type="domain" description="Gfo/Idh/MocA-like oxidoreductase N-terminal" evidence="2">
    <location>
        <begin position="9"/>
        <end position="133"/>
    </location>
</feature>
<dbReference type="GO" id="GO:0005737">
    <property type="term" value="C:cytoplasm"/>
    <property type="evidence" value="ECO:0007669"/>
    <property type="project" value="TreeGrafter"/>
</dbReference>
<evidence type="ECO:0000259" key="2">
    <source>
        <dbReference type="Pfam" id="PF01408"/>
    </source>
</evidence>
<proteinExistence type="inferred from homology"/>
<name>A0AAF0Y0Y5_9TREE</name>
<dbReference type="PANTHER" id="PTHR42840:SF5">
    <property type="entry name" value="NAD(P)-BINDING ROSSMANN-FOLD SUPERFAMILY PROTEIN"/>
    <property type="match status" value="1"/>
</dbReference>
<dbReference type="Gene3D" id="3.40.50.720">
    <property type="entry name" value="NAD(P)-binding Rossmann-like Domain"/>
    <property type="match status" value="1"/>
</dbReference>
<dbReference type="Gene3D" id="3.30.360.10">
    <property type="entry name" value="Dihydrodipicolinate Reductase, domain 2"/>
    <property type="match status" value="1"/>
</dbReference>
<dbReference type="Proteomes" id="UP000827549">
    <property type="component" value="Chromosome 1"/>
</dbReference>
<evidence type="ECO:0000313" key="5">
    <source>
        <dbReference type="Proteomes" id="UP000827549"/>
    </source>
</evidence>
<dbReference type="GO" id="GO:0006740">
    <property type="term" value="P:NADPH regeneration"/>
    <property type="evidence" value="ECO:0007669"/>
    <property type="project" value="TreeGrafter"/>
</dbReference>
<dbReference type="GO" id="GO:0000166">
    <property type="term" value="F:nucleotide binding"/>
    <property type="evidence" value="ECO:0007669"/>
    <property type="project" value="InterPro"/>
</dbReference>
<dbReference type="Pfam" id="PF01408">
    <property type="entry name" value="GFO_IDH_MocA"/>
    <property type="match status" value="1"/>
</dbReference>
<evidence type="ECO:0000259" key="3">
    <source>
        <dbReference type="Pfam" id="PF22725"/>
    </source>
</evidence>
<comment type="similarity">
    <text evidence="1">Belongs to the Gfo/Idh/MocA family.</text>
</comment>
<evidence type="ECO:0000313" key="4">
    <source>
        <dbReference type="EMBL" id="WOO77207.1"/>
    </source>
</evidence>
<dbReference type="RefSeq" id="XP_062623239.1">
    <property type="nucleotide sequence ID" value="XM_062767255.1"/>
</dbReference>
<organism evidence="4 5">
    <name type="scientific">Vanrija pseudolonga</name>
    <dbReference type="NCBI Taxonomy" id="143232"/>
    <lineage>
        <taxon>Eukaryota</taxon>
        <taxon>Fungi</taxon>
        <taxon>Dikarya</taxon>
        <taxon>Basidiomycota</taxon>
        <taxon>Agaricomycotina</taxon>
        <taxon>Tremellomycetes</taxon>
        <taxon>Trichosporonales</taxon>
        <taxon>Trichosporonaceae</taxon>
        <taxon>Vanrija</taxon>
    </lineage>
</organism>
<dbReference type="AlphaFoldDB" id="A0AAF0Y0Y5"/>
<dbReference type="EMBL" id="CP086714">
    <property type="protein sequence ID" value="WOO77207.1"/>
    <property type="molecule type" value="Genomic_DNA"/>
</dbReference>
<dbReference type="SUPFAM" id="SSF55347">
    <property type="entry name" value="Glyceraldehyde-3-phosphate dehydrogenase-like, C-terminal domain"/>
    <property type="match status" value="1"/>
</dbReference>
<protein>
    <submittedName>
        <fullName evidence="4">Purtative protein</fullName>
    </submittedName>
</protein>
<gene>
    <name evidence="4" type="primary">YMR315W</name>
    <name evidence="4" type="ORF">LOC62_01G000796</name>
</gene>
<reference evidence="4" key="1">
    <citation type="submission" date="2023-10" db="EMBL/GenBank/DDBJ databases">
        <authorList>
            <person name="Noh H."/>
        </authorList>
    </citation>
    <scope>NUCLEOTIDE SEQUENCE</scope>
    <source>
        <strain evidence="4">DUCC4014</strain>
    </source>
</reference>
<keyword evidence="5" id="KW-1185">Reference proteome</keyword>
<dbReference type="GeneID" id="87804054"/>
<feature type="domain" description="GFO/IDH/MocA-like oxidoreductase" evidence="3">
    <location>
        <begin position="157"/>
        <end position="243"/>
    </location>
</feature>
<dbReference type="InterPro" id="IPR055170">
    <property type="entry name" value="GFO_IDH_MocA-like_dom"/>
</dbReference>
<accession>A0AAF0Y0Y5</accession>
<dbReference type="GO" id="GO:0016491">
    <property type="term" value="F:oxidoreductase activity"/>
    <property type="evidence" value="ECO:0007669"/>
    <property type="project" value="TreeGrafter"/>
</dbReference>
<dbReference type="PANTHER" id="PTHR42840">
    <property type="entry name" value="NAD(P)-BINDING ROSSMANN-FOLD SUPERFAMILY PROTEIN-RELATED"/>
    <property type="match status" value="1"/>
</dbReference>
<evidence type="ECO:0000256" key="1">
    <source>
        <dbReference type="ARBA" id="ARBA00010928"/>
    </source>
</evidence>
<dbReference type="SUPFAM" id="SSF51735">
    <property type="entry name" value="NAD(P)-binding Rossmann-fold domains"/>
    <property type="match status" value="1"/>
</dbReference>
<dbReference type="Pfam" id="PF22725">
    <property type="entry name" value="GFO_IDH_MocA_C3"/>
    <property type="match status" value="1"/>
</dbReference>
<sequence length="402" mass="42002">MTSTKPVTAALLGSGLFATNSYLPALREVSNLHIKTVWSRSEGSASKLRAAAAELGGLPHGEATGPAVAFGDDGLASVLADKDVHAVILVLPITAQPAIIRAAWAAGKHVISEKPLGRDVAEARALIDEWESKYKPEGIVWRVAENYAHEPLLHYAAGLLSAPEVGDVLYYRLHFETMLPDGASYHATTWRTVPEYQGGFLLDGGVHWAALLRTVLPTPPASLIAHKSLHRAHMVPHDTVVALALPPAGSAVPPHGQATTVANTNNPDALLAAGRSQANGTIILSWAIPDTPRDSRPPNELYVVAEHATLRVVNHGRSWTVELTPGAGSPAKGAFKEGKVTGVEAELAAFGDAVRAAVDGTADAQTNFGGPRDALWDLAFIQAALGSDGAEVGIGAVAEGKA</sequence>
<dbReference type="InterPro" id="IPR000683">
    <property type="entry name" value="Gfo/Idh/MocA-like_OxRdtase_N"/>
</dbReference>
<dbReference type="InterPro" id="IPR036291">
    <property type="entry name" value="NAD(P)-bd_dom_sf"/>
</dbReference>